<reference evidence="2" key="1">
    <citation type="submission" date="2023-02" db="EMBL/GenBank/DDBJ databases">
        <title>Genome of toxic invasive species Heracleum sosnowskyi carries increased number of genes despite the absence of recent whole-genome duplications.</title>
        <authorList>
            <person name="Schelkunov M."/>
            <person name="Shtratnikova V."/>
            <person name="Makarenko M."/>
            <person name="Klepikova A."/>
            <person name="Omelchenko D."/>
            <person name="Novikova G."/>
            <person name="Obukhova E."/>
            <person name="Bogdanov V."/>
            <person name="Penin A."/>
            <person name="Logacheva M."/>
        </authorList>
    </citation>
    <scope>NUCLEOTIDE SEQUENCE</scope>
    <source>
        <strain evidence="2">Hsosn_3</strain>
        <tissue evidence="2">Leaf</tissue>
    </source>
</reference>
<organism evidence="2 3">
    <name type="scientific">Heracleum sosnowskyi</name>
    <dbReference type="NCBI Taxonomy" id="360622"/>
    <lineage>
        <taxon>Eukaryota</taxon>
        <taxon>Viridiplantae</taxon>
        <taxon>Streptophyta</taxon>
        <taxon>Embryophyta</taxon>
        <taxon>Tracheophyta</taxon>
        <taxon>Spermatophyta</taxon>
        <taxon>Magnoliopsida</taxon>
        <taxon>eudicotyledons</taxon>
        <taxon>Gunneridae</taxon>
        <taxon>Pentapetalae</taxon>
        <taxon>asterids</taxon>
        <taxon>campanulids</taxon>
        <taxon>Apiales</taxon>
        <taxon>Apiaceae</taxon>
        <taxon>Apioideae</taxon>
        <taxon>apioid superclade</taxon>
        <taxon>Tordylieae</taxon>
        <taxon>Tordyliinae</taxon>
        <taxon>Heracleum</taxon>
    </lineage>
</organism>
<evidence type="ECO:0000313" key="3">
    <source>
        <dbReference type="Proteomes" id="UP001237642"/>
    </source>
</evidence>
<comment type="caution">
    <text evidence="2">The sequence shown here is derived from an EMBL/GenBank/DDBJ whole genome shotgun (WGS) entry which is preliminary data.</text>
</comment>
<feature type="region of interest" description="Disordered" evidence="1">
    <location>
        <begin position="429"/>
        <end position="482"/>
    </location>
</feature>
<dbReference type="Proteomes" id="UP001237642">
    <property type="component" value="Unassembled WGS sequence"/>
</dbReference>
<evidence type="ECO:0000313" key="2">
    <source>
        <dbReference type="EMBL" id="KAK1384397.1"/>
    </source>
</evidence>
<accession>A0AAD8IEG5</accession>
<dbReference type="AlphaFoldDB" id="A0AAD8IEG5"/>
<protein>
    <submittedName>
        <fullName evidence="2">Uncharacterized protein</fullName>
    </submittedName>
</protein>
<reference evidence="2" key="2">
    <citation type="submission" date="2023-05" db="EMBL/GenBank/DDBJ databases">
        <authorList>
            <person name="Schelkunov M.I."/>
        </authorList>
    </citation>
    <scope>NUCLEOTIDE SEQUENCE</scope>
    <source>
        <strain evidence="2">Hsosn_3</strain>
        <tissue evidence="2">Leaf</tissue>
    </source>
</reference>
<feature type="region of interest" description="Disordered" evidence="1">
    <location>
        <begin position="495"/>
        <end position="555"/>
    </location>
</feature>
<evidence type="ECO:0000256" key="1">
    <source>
        <dbReference type="SAM" id="MobiDB-lite"/>
    </source>
</evidence>
<feature type="compositionally biased region" description="Basic and acidic residues" evidence="1">
    <location>
        <begin position="528"/>
        <end position="548"/>
    </location>
</feature>
<feature type="region of interest" description="Disordered" evidence="1">
    <location>
        <begin position="317"/>
        <end position="381"/>
    </location>
</feature>
<feature type="compositionally biased region" description="Low complexity" evidence="1">
    <location>
        <begin position="319"/>
        <end position="331"/>
    </location>
</feature>
<gene>
    <name evidence="2" type="ORF">POM88_022132</name>
</gene>
<sequence>MAGEFIVTKTNHVSFQNLQSITNPQIRAWAEFLNICSLVAYAVSTPVVLCIDQLTALYTTATDTTENNIRSFSFVVPGGRTIRVTEHDFNRILHFPTENLVPDPTTEEIHAFFTLIRSQQPNFLVGEFLKHYLPKPWNFFFHTLIHVFTAKLTNLHGIPLFLQKIGFAIANNMHINIGRIVIDQVVMCMGPLDERTGINEDVLCFYPRFLQLILNDILTDDEREIFEGEANQECMRMKSNAITALIRKDNYLPGVPTVLTEYLRTVPLPLLPPGEQVNQGNIPQPEPVMAPVPMDVDPEPSVAIPDQEVANPQPLTTVEEPLNEPNENINEPPSPTIPIKEPSMSVEGDSAKAAPHKEIHPSTAALPSSKRRRTETEATADTSFLSFKEPFTDFSDADWATLTKAISEPIAQSSKEELTEATGVPTILRSGSLVEGSQNQGSSQTSREGFDLNAQSKRSLSTSPDGTYLDPAGKGSDVGADRQLVDNESITIEESTEVKSLQTHGEDSGSLLLKEPVSNPLEIQTLDPSKDISSKDDQQLGLSKDGDLRSPIAPPVTSLRMATVISSAGTISTKDLSETKTLTPGLSGKGKMIQTPTETLSVHPEPNVPLRPSFDQGISSSQDNVSLKSIQEKVDLAAADSRRTFRVIGSASGTITGTKQAVDSLKKEAMEELVELRMDVRELKDGFMNEVTALSQGHEALKEDILVIRDGQARVKDAMDSLSRVESKLNKRLDHMEKTTNSRLENIDLSLASINEFNKQLMDFLENQGDGVQSIWSMLKNQQSGQPGSSYQQPDPSNFFYAEDAFIEDSSTKGEKVREGVKDKWGVWETVEAIPIRQAQRAAIDAKQAEKEKHQAILRSEKLKRMKVYNEVRKKKMIDLAKKDGTEWEMAYKIFCGVEDGLQVNDNAEVEVIIQDIRSANLEDQTYFKALRSSIICLNAGVKANGAWSLLISFLEKGTFVISTKFLEQRTYTELQAILIKIQRTTRLNELLR</sequence>
<name>A0AAD8IEG5_9APIA</name>
<proteinExistence type="predicted"/>
<feature type="compositionally biased region" description="Polar residues" evidence="1">
    <location>
        <begin position="435"/>
        <end position="465"/>
    </location>
</feature>
<keyword evidence="3" id="KW-1185">Reference proteome</keyword>
<dbReference type="EMBL" id="JAUIZM010000005">
    <property type="protein sequence ID" value="KAK1384397.1"/>
    <property type="molecule type" value="Genomic_DNA"/>
</dbReference>